<keyword evidence="1" id="KW-0812">Transmembrane</keyword>
<feature type="transmembrane region" description="Helical" evidence="1">
    <location>
        <begin position="42"/>
        <end position="65"/>
    </location>
</feature>
<dbReference type="InterPro" id="IPR019426">
    <property type="entry name" value="7TM_GPCR_serpentine_rcpt_Srv"/>
</dbReference>
<keyword evidence="1" id="KW-0472">Membrane</keyword>
<reference evidence="2 3" key="1">
    <citation type="submission" date="2014-10" db="EMBL/GenBank/DDBJ databases">
        <title>Draft genome of the hookworm Ancylostoma caninum.</title>
        <authorList>
            <person name="Mitreva M."/>
        </authorList>
    </citation>
    <scope>NUCLEOTIDE SEQUENCE [LARGE SCALE GENOMIC DNA]</scope>
    <source>
        <strain evidence="2 3">Baltimore</strain>
    </source>
</reference>
<keyword evidence="3" id="KW-1185">Reference proteome</keyword>
<proteinExistence type="predicted"/>
<organism evidence="2 3">
    <name type="scientific">Ancylostoma caninum</name>
    <name type="common">Dog hookworm</name>
    <dbReference type="NCBI Taxonomy" id="29170"/>
    <lineage>
        <taxon>Eukaryota</taxon>
        <taxon>Metazoa</taxon>
        <taxon>Ecdysozoa</taxon>
        <taxon>Nematoda</taxon>
        <taxon>Chromadorea</taxon>
        <taxon>Rhabditida</taxon>
        <taxon>Rhabditina</taxon>
        <taxon>Rhabditomorpha</taxon>
        <taxon>Strongyloidea</taxon>
        <taxon>Ancylostomatidae</taxon>
        <taxon>Ancylostomatinae</taxon>
        <taxon>Ancylostoma</taxon>
    </lineage>
</organism>
<evidence type="ECO:0000256" key="1">
    <source>
        <dbReference type="SAM" id="Phobius"/>
    </source>
</evidence>
<dbReference type="Proteomes" id="UP000252519">
    <property type="component" value="Unassembled WGS sequence"/>
</dbReference>
<keyword evidence="1" id="KW-1133">Transmembrane helix</keyword>
<feature type="transmembrane region" description="Helical" evidence="1">
    <location>
        <begin position="85"/>
        <end position="107"/>
    </location>
</feature>
<dbReference type="PANTHER" id="PTHR31552">
    <property type="entry name" value="SERPENTINE RECEPTOR CLASS GAMMA"/>
    <property type="match status" value="1"/>
</dbReference>
<feature type="transmembrane region" description="Helical" evidence="1">
    <location>
        <begin position="6"/>
        <end position="30"/>
    </location>
</feature>
<dbReference type="Pfam" id="PF10323">
    <property type="entry name" value="7TM_GPCR_Srv"/>
    <property type="match status" value="1"/>
</dbReference>
<evidence type="ECO:0000313" key="2">
    <source>
        <dbReference type="EMBL" id="RCN33967.1"/>
    </source>
</evidence>
<feature type="transmembrane region" description="Helical" evidence="1">
    <location>
        <begin position="128"/>
        <end position="151"/>
    </location>
</feature>
<dbReference type="EMBL" id="JOJR01000841">
    <property type="protein sequence ID" value="RCN33967.1"/>
    <property type="molecule type" value="Genomic_DNA"/>
</dbReference>
<dbReference type="OrthoDB" id="5867137at2759"/>
<name>A0A368FUP8_ANCCA</name>
<evidence type="ECO:0000313" key="3">
    <source>
        <dbReference type="Proteomes" id="UP000252519"/>
    </source>
</evidence>
<sequence length="186" mass="21316">MANVPIAQLVVGVYGWAAMCIYLCLVYCMMKWRRKTSQFKSSYYTLFLLQAVADFYVFFVLELVMRPRKFNYFNAFSTDMQGYAAFSYCNLMISKVILCCGHIVIALDRFTSFYYPFILEKIWSDRTAILTVLTLWALSIATSLVVLLVFAKSPHFELASNGVMLLRGGSVNDVRSSEKKIGKNLY</sequence>
<evidence type="ECO:0008006" key="4">
    <source>
        <dbReference type="Google" id="ProtNLM"/>
    </source>
</evidence>
<accession>A0A368FUP8</accession>
<dbReference type="Gene3D" id="1.20.1070.10">
    <property type="entry name" value="Rhodopsin 7-helix transmembrane proteins"/>
    <property type="match status" value="1"/>
</dbReference>
<protein>
    <recommendedName>
        <fullName evidence="4">G-protein coupled receptors family 1 profile domain-containing protein</fullName>
    </recommendedName>
</protein>
<dbReference type="AlphaFoldDB" id="A0A368FUP8"/>
<gene>
    <name evidence="2" type="ORF">ANCCAN_20189</name>
</gene>
<dbReference type="PANTHER" id="PTHR31552:SF8">
    <property type="entry name" value="SERPENTINE RECEPTOR CLASS GAMMA"/>
    <property type="match status" value="1"/>
</dbReference>
<dbReference type="SUPFAM" id="SSF81321">
    <property type="entry name" value="Family A G protein-coupled receptor-like"/>
    <property type="match status" value="1"/>
</dbReference>
<comment type="caution">
    <text evidence="2">The sequence shown here is derived from an EMBL/GenBank/DDBJ whole genome shotgun (WGS) entry which is preliminary data.</text>
</comment>